<sequence>MKKNFWTCFINLLPFIVRTGNFVSGSTNTAQIIADHSIANLVRLNQIPDEAIIEAKNKLHIAYQHTSHGSQIITGMSDLPSFKEANGGTQGLFSYNSSFLEDNTIASYAPDPSQAADAGYSQWSNATRAFLQDMNNKDVNVIMWSWCGQLSWMSEEELVNHYLTPMSILEQEFPDVIFVYMTGHTDGTGLEGNLHQRNEQIREFCKENNKVLYDFADIESYDPDGNYYGDKNVSDDCSWNNGTHSGNWAIEWQNKHEEGIEWYNCASAHSQPLNANLKAYSAWWFWATLAGWKNENYLGINNYGDDTAKTSFLNIYILLIFFICISTQLMARKKQ</sequence>
<feature type="transmembrane region" description="Helical" evidence="1">
    <location>
        <begin position="312"/>
        <end position="331"/>
    </location>
</feature>
<organism evidence="2">
    <name type="scientific">Candidatus Heimdallarchaeum aukensis</name>
    <dbReference type="NCBI Taxonomy" id="2876573"/>
    <lineage>
        <taxon>Archaea</taxon>
        <taxon>Promethearchaeati</taxon>
        <taxon>Candidatus Heimdallarchaeota</taxon>
        <taxon>Candidatus Heimdallarchaeia (ex Rinke et al. 2021) (nom. nud.)</taxon>
        <taxon>Candidatus Heimdallarchaeales</taxon>
        <taxon>Candidatus Heimdallarchaeaceae</taxon>
        <taxon>Candidatus Heimdallarchaeum</taxon>
    </lineage>
</organism>
<accession>A0A9Y1BLW6</accession>
<gene>
    <name evidence="2" type="ORF">K9W45_02180</name>
</gene>
<proteinExistence type="predicted"/>
<evidence type="ECO:0000256" key="1">
    <source>
        <dbReference type="SAM" id="Phobius"/>
    </source>
</evidence>
<reference evidence="2" key="1">
    <citation type="journal article" date="2022" name="Nat. Microbiol.">
        <title>Unique mobile elements and scalable gene flow at the prokaryote-eukaryote boundary revealed by circularized Asgard archaea genomes.</title>
        <authorList>
            <person name="Wu F."/>
            <person name="Speth D.R."/>
            <person name="Philosof A."/>
            <person name="Cremiere A."/>
            <person name="Narayanan A."/>
            <person name="Barco R.A."/>
            <person name="Connon S.A."/>
            <person name="Amend J.P."/>
            <person name="Antoshechkin I.A."/>
            <person name="Orphan V.J."/>
        </authorList>
    </citation>
    <scope>NUCLEOTIDE SEQUENCE</scope>
    <source>
        <strain evidence="2">PM71</strain>
    </source>
</reference>
<dbReference type="Proteomes" id="UP001201020">
    <property type="component" value="Chromosome"/>
</dbReference>
<dbReference type="EMBL" id="CP084166">
    <property type="protein sequence ID" value="UJG41280.1"/>
    <property type="molecule type" value="Genomic_DNA"/>
</dbReference>
<keyword evidence="1" id="KW-0472">Membrane</keyword>
<protein>
    <submittedName>
        <fullName evidence="2">Uncharacterized protein</fullName>
    </submittedName>
</protein>
<evidence type="ECO:0000313" key="2">
    <source>
        <dbReference type="EMBL" id="UJG41280.1"/>
    </source>
</evidence>
<keyword evidence="1" id="KW-0812">Transmembrane</keyword>
<keyword evidence="1" id="KW-1133">Transmembrane helix</keyword>
<name>A0A9Y1BLW6_9ARCH</name>
<dbReference type="AlphaFoldDB" id="A0A9Y1BLW6"/>